<organism evidence="1 2">
    <name type="scientific">Xenorhabdus poinarii G6</name>
    <dbReference type="NCBI Taxonomy" id="1354304"/>
    <lineage>
        <taxon>Bacteria</taxon>
        <taxon>Pseudomonadati</taxon>
        <taxon>Pseudomonadota</taxon>
        <taxon>Gammaproteobacteria</taxon>
        <taxon>Enterobacterales</taxon>
        <taxon>Morganellaceae</taxon>
        <taxon>Xenorhabdus</taxon>
    </lineage>
</organism>
<dbReference type="AlphaFoldDB" id="A0A068RAN9"/>
<gene>
    <name evidence="1" type="ORF">XPG1_3603</name>
</gene>
<reference evidence="1 2" key="1">
    <citation type="submission" date="2013-07" db="EMBL/GenBank/DDBJ databases">
        <authorList>
            <person name="Genoscope - CEA"/>
        </authorList>
    </citation>
    <scope>NUCLEOTIDE SEQUENCE [LARGE SCALE GENOMIC DNA]</scope>
    <source>
        <strain evidence="1 2">G6</strain>
    </source>
</reference>
<protein>
    <submittedName>
        <fullName evidence="1">Uncharacterized protein</fullName>
    </submittedName>
</protein>
<dbReference type="KEGG" id="xpo:XPG1_3603"/>
<accession>A0A068RAN9</accession>
<dbReference type="Proteomes" id="UP000032735">
    <property type="component" value="Chromosome"/>
</dbReference>
<name>A0A068RAN9_9GAMM</name>
<evidence type="ECO:0000313" key="2">
    <source>
        <dbReference type="Proteomes" id="UP000032735"/>
    </source>
</evidence>
<keyword evidence="2" id="KW-1185">Reference proteome</keyword>
<evidence type="ECO:0000313" key="1">
    <source>
        <dbReference type="EMBL" id="CDG23230.1"/>
    </source>
</evidence>
<dbReference type="HOGENOM" id="CLU_2978301_0_0_6"/>
<proteinExistence type="predicted"/>
<sequence length="58" mass="6345">MLILPFAYHVAQLNADQNCLRLAVSFKSGHQPYPPFDVPVILLNKVVQVLALPDGVSS</sequence>
<dbReference type="EMBL" id="FO704551">
    <property type="protein sequence ID" value="CDG23230.1"/>
    <property type="molecule type" value="Genomic_DNA"/>
</dbReference>